<feature type="region of interest" description="Disordered" evidence="1">
    <location>
        <begin position="129"/>
        <end position="167"/>
    </location>
</feature>
<accession>A0AAW2ZPL1</accession>
<gene>
    <name evidence="2" type="ORF">AKO1_010250</name>
</gene>
<proteinExistence type="predicted"/>
<reference evidence="2 3" key="1">
    <citation type="submission" date="2024-03" db="EMBL/GenBank/DDBJ databases">
        <title>The Acrasis kona genome and developmental transcriptomes reveal deep origins of eukaryotic multicellular pathways.</title>
        <authorList>
            <person name="Sheikh S."/>
            <person name="Fu C.-J."/>
            <person name="Brown M.W."/>
            <person name="Baldauf S.L."/>
        </authorList>
    </citation>
    <scope>NUCLEOTIDE SEQUENCE [LARGE SCALE GENOMIC DNA]</scope>
    <source>
        <strain evidence="2 3">ATCC MYA-3509</strain>
    </source>
</reference>
<dbReference type="Proteomes" id="UP001431209">
    <property type="component" value="Unassembled WGS sequence"/>
</dbReference>
<evidence type="ECO:0000313" key="2">
    <source>
        <dbReference type="EMBL" id="KAL0491786.1"/>
    </source>
</evidence>
<organism evidence="2 3">
    <name type="scientific">Acrasis kona</name>
    <dbReference type="NCBI Taxonomy" id="1008807"/>
    <lineage>
        <taxon>Eukaryota</taxon>
        <taxon>Discoba</taxon>
        <taxon>Heterolobosea</taxon>
        <taxon>Tetramitia</taxon>
        <taxon>Eutetramitia</taxon>
        <taxon>Acrasidae</taxon>
        <taxon>Acrasis</taxon>
    </lineage>
</organism>
<keyword evidence="3" id="KW-1185">Reference proteome</keyword>
<evidence type="ECO:0000313" key="3">
    <source>
        <dbReference type="Proteomes" id="UP001431209"/>
    </source>
</evidence>
<comment type="caution">
    <text evidence="2">The sequence shown here is derived from an EMBL/GenBank/DDBJ whole genome shotgun (WGS) entry which is preliminary data.</text>
</comment>
<evidence type="ECO:0000256" key="1">
    <source>
        <dbReference type="SAM" id="MobiDB-lite"/>
    </source>
</evidence>
<name>A0AAW2ZPL1_9EUKA</name>
<dbReference type="EMBL" id="JAOPGA020001865">
    <property type="protein sequence ID" value="KAL0491786.1"/>
    <property type="molecule type" value="Genomic_DNA"/>
</dbReference>
<protein>
    <submittedName>
        <fullName evidence="2">Uncharacterized protein</fullName>
    </submittedName>
</protein>
<sequence>MLNTNNKTSTKNKVEVSSFTPVVCLPDGGTLHFVDQESTNRDTMLLKDIEESLPTQYKSILKSKLYDGKSKDRVKSSIETMNKSNISKDSYKKQLQILSTMEEAPYVPQHGYVVIPDNPNKMYVRPMCASHQHSPKHSQDEQKRHSWNGSRMSRISPASPLNDSPTNKERRLFWIKKQSTDSGQSSPALSPEEENEKLNLLEKELYRMRGLEEKFEPGACATVVTKFEPED</sequence>
<dbReference type="AlphaFoldDB" id="A0AAW2ZPL1"/>